<keyword evidence="8 14" id="KW-1133">Transmembrane helix</keyword>
<dbReference type="CDD" id="cd06198">
    <property type="entry name" value="FNR_like_3"/>
    <property type="match status" value="1"/>
</dbReference>
<keyword evidence="12 14" id="KW-0472">Membrane</keyword>
<comment type="caution">
    <text evidence="16">The sequence shown here is derived from an EMBL/GenBank/DDBJ whole genome shotgun (WGS) entry which is preliminary data.</text>
</comment>
<name>A0A844CSP9_9RHOB</name>
<comment type="cofactor">
    <cofactor evidence="13">
        <name>[2Fe-2S] cluster</name>
        <dbReference type="ChEBI" id="CHEBI:190135"/>
    </cofactor>
</comment>
<keyword evidence="17" id="KW-1185">Reference proteome</keyword>
<dbReference type="InterPro" id="IPR017927">
    <property type="entry name" value="FAD-bd_FR_type"/>
</dbReference>
<dbReference type="PANTHER" id="PTHR47354:SF8">
    <property type="entry name" value="1,2-PHENYLACETYL-COA EPOXIDASE, SUBUNIT E"/>
    <property type="match status" value="1"/>
</dbReference>
<proteinExistence type="predicted"/>
<evidence type="ECO:0000256" key="1">
    <source>
        <dbReference type="ARBA" id="ARBA00001974"/>
    </source>
</evidence>
<evidence type="ECO:0000256" key="4">
    <source>
        <dbReference type="ARBA" id="ARBA00022692"/>
    </source>
</evidence>
<dbReference type="PROSITE" id="PS51384">
    <property type="entry name" value="FAD_FR"/>
    <property type="match status" value="1"/>
</dbReference>
<feature type="domain" description="FAD-binding FR-type" evidence="15">
    <location>
        <begin position="203"/>
        <end position="304"/>
    </location>
</feature>
<dbReference type="Pfam" id="PF00175">
    <property type="entry name" value="NAD_binding_1"/>
    <property type="match status" value="1"/>
</dbReference>
<evidence type="ECO:0000313" key="17">
    <source>
        <dbReference type="Proteomes" id="UP000564704"/>
    </source>
</evidence>
<evidence type="ECO:0000256" key="2">
    <source>
        <dbReference type="ARBA" id="ARBA00004141"/>
    </source>
</evidence>
<keyword evidence="10" id="KW-0408">Iron</keyword>
<dbReference type="InterPro" id="IPR013130">
    <property type="entry name" value="Fe3_Rdtase_TM_dom"/>
</dbReference>
<keyword evidence="3" id="KW-0285">Flavoprotein</keyword>
<evidence type="ECO:0000256" key="7">
    <source>
        <dbReference type="ARBA" id="ARBA00022827"/>
    </source>
</evidence>
<feature type="transmembrane region" description="Helical" evidence="14">
    <location>
        <begin position="113"/>
        <end position="134"/>
    </location>
</feature>
<evidence type="ECO:0000256" key="6">
    <source>
        <dbReference type="ARBA" id="ARBA00022723"/>
    </source>
</evidence>
<dbReference type="OrthoDB" id="9792185at2"/>
<dbReference type="Proteomes" id="UP000564704">
    <property type="component" value="Unassembled WGS sequence"/>
</dbReference>
<evidence type="ECO:0000259" key="15">
    <source>
        <dbReference type="PROSITE" id="PS51384"/>
    </source>
</evidence>
<evidence type="ECO:0000256" key="5">
    <source>
        <dbReference type="ARBA" id="ARBA00022714"/>
    </source>
</evidence>
<dbReference type="RefSeq" id="WP_154148557.1">
    <property type="nucleotide sequence ID" value="NZ_SZWE01000001.1"/>
</dbReference>
<dbReference type="InterPro" id="IPR001709">
    <property type="entry name" value="Flavoprot_Pyr_Nucl_cyt_Rdtase"/>
</dbReference>
<feature type="transmembrane region" description="Helical" evidence="14">
    <location>
        <begin position="39"/>
        <end position="55"/>
    </location>
</feature>
<feature type="transmembrane region" description="Helical" evidence="14">
    <location>
        <begin position="178"/>
        <end position="199"/>
    </location>
</feature>
<evidence type="ECO:0000256" key="14">
    <source>
        <dbReference type="SAM" id="Phobius"/>
    </source>
</evidence>
<dbReference type="GO" id="GO:0046872">
    <property type="term" value="F:metal ion binding"/>
    <property type="evidence" value="ECO:0007669"/>
    <property type="project" value="UniProtKB-KW"/>
</dbReference>
<feature type="transmembrane region" description="Helical" evidence="14">
    <location>
        <begin position="146"/>
        <end position="166"/>
    </location>
</feature>
<dbReference type="Pfam" id="PF08022">
    <property type="entry name" value="FAD_binding_8"/>
    <property type="match status" value="1"/>
</dbReference>
<evidence type="ECO:0000256" key="9">
    <source>
        <dbReference type="ARBA" id="ARBA00023002"/>
    </source>
</evidence>
<dbReference type="GO" id="GO:0016020">
    <property type="term" value="C:membrane"/>
    <property type="evidence" value="ECO:0007669"/>
    <property type="project" value="UniProtKB-SubCell"/>
</dbReference>
<comment type="subcellular location">
    <subcellularLocation>
        <location evidence="2">Membrane</location>
        <topology evidence="2">Multi-pass membrane protein</topology>
    </subcellularLocation>
</comment>
<evidence type="ECO:0000256" key="11">
    <source>
        <dbReference type="ARBA" id="ARBA00023014"/>
    </source>
</evidence>
<keyword evidence="6" id="KW-0479">Metal-binding</keyword>
<keyword evidence="7" id="KW-0274">FAD</keyword>
<dbReference type="InterPro" id="IPR050415">
    <property type="entry name" value="MRET"/>
</dbReference>
<keyword evidence="5" id="KW-0001">2Fe-2S</keyword>
<evidence type="ECO:0000256" key="12">
    <source>
        <dbReference type="ARBA" id="ARBA00023136"/>
    </source>
</evidence>
<gene>
    <name evidence="16" type="ORF">FDP25_02320</name>
</gene>
<organism evidence="16 17">
    <name type="scientific">Roseovarius bejariae</name>
    <dbReference type="NCBI Taxonomy" id="2576383"/>
    <lineage>
        <taxon>Bacteria</taxon>
        <taxon>Pseudomonadati</taxon>
        <taxon>Pseudomonadota</taxon>
        <taxon>Alphaproteobacteria</taxon>
        <taxon>Rhodobacterales</taxon>
        <taxon>Roseobacteraceae</taxon>
        <taxon>Roseovarius</taxon>
    </lineage>
</organism>
<evidence type="ECO:0000256" key="10">
    <source>
        <dbReference type="ARBA" id="ARBA00023004"/>
    </source>
</evidence>
<keyword evidence="4 14" id="KW-0812">Transmembrane</keyword>
<dbReference type="PRINTS" id="PR00406">
    <property type="entry name" value="CYTB5RDTASE"/>
</dbReference>
<dbReference type="AlphaFoldDB" id="A0A844CSP9"/>
<dbReference type="GO" id="GO:0051537">
    <property type="term" value="F:2 iron, 2 sulfur cluster binding"/>
    <property type="evidence" value="ECO:0007669"/>
    <property type="project" value="UniProtKB-KW"/>
</dbReference>
<evidence type="ECO:0000256" key="3">
    <source>
        <dbReference type="ARBA" id="ARBA00022630"/>
    </source>
</evidence>
<dbReference type="EMBL" id="SZWE01000001">
    <property type="protein sequence ID" value="MRU14256.1"/>
    <property type="molecule type" value="Genomic_DNA"/>
</dbReference>
<dbReference type="SUPFAM" id="SSF63380">
    <property type="entry name" value="Riboflavin synthase domain-like"/>
    <property type="match status" value="1"/>
</dbReference>
<sequence>MPAAALILLYLALALAPLGLAWAQGLPPRGPWDELASGLGLVALAMILLEFLQLGRFRTTTAKVGSDVVMRAHQLLARVALGAALLHPFLYTAPMKQAPVWDTTRQTAIDASWSGLWPGIAAWLLLGALVASGIGRDALGIRYQTWRALHGLGAVLVAGGGTLHALRAGRYSADPALAALWLAFLALALGALLWVYVISPLKQLRHPFRVASVTRAAERTWRLRLAPDSRRPFRYRAGQFAWLTIRHPVWSLNDNPFSIASAPAQDDGLEFIIKELGDSTSRLGQLQPGTRVWVDGPHGHLTLDAHQEAPGVALIAGGVGIAPLLGLLRELTATDDPRPTTLLYGNRVQEQIVARDELDRLTETHGTEIVHILSEPPKGWTGPTGQIDAALLRAHFGTPNHRDWLYVLCGPPAMIEAVESTLIDMGVPASHILSELFRYD</sequence>
<dbReference type="GO" id="GO:0050660">
    <property type="term" value="F:flavin adenine dinucleotide binding"/>
    <property type="evidence" value="ECO:0007669"/>
    <property type="project" value="TreeGrafter"/>
</dbReference>
<dbReference type="Pfam" id="PF01794">
    <property type="entry name" value="Ferric_reduct"/>
    <property type="match status" value="1"/>
</dbReference>
<dbReference type="InterPro" id="IPR001433">
    <property type="entry name" value="OxRdtase_FAD/NAD-bd"/>
</dbReference>
<dbReference type="InterPro" id="IPR039261">
    <property type="entry name" value="FNR_nucleotide-bd"/>
</dbReference>
<evidence type="ECO:0000313" key="16">
    <source>
        <dbReference type="EMBL" id="MRU14256.1"/>
    </source>
</evidence>
<protein>
    <recommendedName>
        <fullName evidence="15">FAD-binding FR-type domain-containing protein</fullName>
    </recommendedName>
</protein>
<reference evidence="16 17" key="1">
    <citation type="submission" date="2019-05" db="EMBL/GenBank/DDBJ databases">
        <title>Roseovarius bejariae sp. nov., a moderately halophylic bacterium isolated from a saline soil in Rambla Salada (Murcia).</title>
        <authorList>
            <person name="Castro D.J."/>
            <person name="Gomez-Altuve A."/>
            <person name="Reina J.C."/>
            <person name="Rodriguez M."/>
            <person name="Sampedro I."/>
            <person name="Llamas I."/>
            <person name="Martinez-Checa F."/>
        </authorList>
    </citation>
    <scope>NUCLEOTIDE SEQUENCE [LARGE SCALE GENOMIC DNA]</scope>
    <source>
        <strain evidence="16 17">A21</strain>
    </source>
</reference>
<evidence type="ECO:0000256" key="13">
    <source>
        <dbReference type="ARBA" id="ARBA00034078"/>
    </source>
</evidence>
<feature type="transmembrane region" description="Helical" evidence="14">
    <location>
        <begin position="75"/>
        <end position="93"/>
    </location>
</feature>
<dbReference type="Gene3D" id="2.40.30.10">
    <property type="entry name" value="Translation factors"/>
    <property type="match status" value="1"/>
</dbReference>
<dbReference type="InterPro" id="IPR017938">
    <property type="entry name" value="Riboflavin_synthase-like_b-brl"/>
</dbReference>
<dbReference type="SUPFAM" id="SSF52343">
    <property type="entry name" value="Ferredoxin reductase-like, C-terminal NADP-linked domain"/>
    <property type="match status" value="1"/>
</dbReference>
<evidence type="ECO:0000256" key="8">
    <source>
        <dbReference type="ARBA" id="ARBA00022989"/>
    </source>
</evidence>
<comment type="cofactor">
    <cofactor evidence="1">
        <name>FAD</name>
        <dbReference type="ChEBI" id="CHEBI:57692"/>
    </cofactor>
</comment>
<accession>A0A844CSP9</accession>
<dbReference type="PANTHER" id="PTHR47354">
    <property type="entry name" value="NADH OXIDOREDUCTASE HCR"/>
    <property type="match status" value="1"/>
</dbReference>
<dbReference type="PRINTS" id="PR00371">
    <property type="entry name" value="FPNCR"/>
</dbReference>
<keyword evidence="11" id="KW-0411">Iron-sulfur</keyword>
<keyword evidence="9" id="KW-0560">Oxidoreductase</keyword>
<dbReference type="Gene3D" id="3.40.50.80">
    <property type="entry name" value="Nucleotide-binding domain of ferredoxin-NADP reductase (FNR) module"/>
    <property type="match status" value="1"/>
</dbReference>
<dbReference type="InterPro" id="IPR013112">
    <property type="entry name" value="FAD-bd_8"/>
</dbReference>
<dbReference type="GO" id="GO:0016491">
    <property type="term" value="F:oxidoreductase activity"/>
    <property type="evidence" value="ECO:0007669"/>
    <property type="project" value="UniProtKB-KW"/>
</dbReference>